<reference evidence="1" key="1">
    <citation type="submission" date="2018-05" db="EMBL/GenBank/DDBJ databases">
        <authorList>
            <person name="Lanie J.A."/>
            <person name="Ng W.-L."/>
            <person name="Kazmierczak K.M."/>
            <person name="Andrzejewski T.M."/>
            <person name="Davidsen T.M."/>
            <person name="Wayne K.J."/>
            <person name="Tettelin H."/>
            <person name="Glass J.I."/>
            <person name="Rusch D."/>
            <person name="Podicherti R."/>
            <person name="Tsui H.-C.T."/>
            <person name="Winkler M.E."/>
        </authorList>
    </citation>
    <scope>NUCLEOTIDE SEQUENCE</scope>
</reference>
<dbReference type="EMBL" id="UINC01007231">
    <property type="protein sequence ID" value="SVA32157.1"/>
    <property type="molecule type" value="Genomic_DNA"/>
</dbReference>
<proteinExistence type="predicted"/>
<evidence type="ECO:0000313" key="1">
    <source>
        <dbReference type="EMBL" id="SVA32157.1"/>
    </source>
</evidence>
<sequence>MACFAARASACLSNRSRTNASPTPTAPPATPSIVSRGPAVALHINILNPFYLLQKVV</sequence>
<name>A0A381UXQ8_9ZZZZ</name>
<protein>
    <submittedName>
        <fullName evidence="1">Uncharacterized protein</fullName>
    </submittedName>
</protein>
<accession>A0A381UXQ8</accession>
<dbReference type="AlphaFoldDB" id="A0A381UXQ8"/>
<organism evidence="1">
    <name type="scientific">marine metagenome</name>
    <dbReference type="NCBI Taxonomy" id="408172"/>
    <lineage>
        <taxon>unclassified sequences</taxon>
        <taxon>metagenomes</taxon>
        <taxon>ecological metagenomes</taxon>
    </lineage>
</organism>
<gene>
    <name evidence="1" type="ORF">METZ01_LOCUS85011</name>
</gene>